<proteinExistence type="inferred from homology"/>
<dbReference type="STRING" id="868595.Desca_1852"/>
<evidence type="ECO:0000256" key="1">
    <source>
        <dbReference type="ARBA" id="ARBA00023224"/>
    </source>
</evidence>
<dbReference type="PANTHER" id="PTHR32089:SF112">
    <property type="entry name" value="LYSOZYME-LIKE PROTEIN-RELATED"/>
    <property type="match status" value="1"/>
</dbReference>
<keyword evidence="4" id="KW-0812">Transmembrane</keyword>
<keyword evidence="4" id="KW-0472">Membrane</keyword>
<dbReference type="GO" id="GO:0016020">
    <property type="term" value="C:membrane"/>
    <property type="evidence" value="ECO:0007669"/>
    <property type="project" value="InterPro"/>
</dbReference>
<keyword evidence="1 3" id="KW-0807">Transducer</keyword>
<dbReference type="Pfam" id="PF14827">
    <property type="entry name" value="dCache_3"/>
    <property type="match status" value="1"/>
</dbReference>
<dbReference type="InterPro" id="IPR004089">
    <property type="entry name" value="MCPsignal_dom"/>
</dbReference>
<dbReference type="Gene3D" id="1.10.287.950">
    <property type="entry name" value="Methyl-accepting chemotaxis protein"/>
    <property type="match status" value="1"/>
</dbReference>
<dbReference type="SUPFAM" id="SSF103190">
    <property type="entry name" value="Sensory domain-like"/>
    <property type="match status" value="1"/>
</dbReference>
<sequence length="634" mass="69418">MFHSVKTKLLIPLVVLIFISLVLSFMLSYSRMRSAILDQEQVTYRNMESIVRNDLEAVFTSTRMGLASVVNMPEVQQAFAQRDREKLLQLTMPIFAEAKKEGIEQFQFHLAPAISFLRLHQPAKYGDDLSSFRATVVQCNNTKQTVAGLEEGKGGFGFRVVTPVFYQGRHVGSAEYGMGFNNRLLLKWQKQIGGDFFMYPYASSGVAWAKIDKDKPLAGTAEKDELKVPVEEIKAAMSGKGFRTVYLQNGAVAAVIIPVFDYSGKPISYVKANLDRTKVLNELTKVLRDSIIHLVLSVLVMGLIMYLLIGKILKPLDKLTGEIAVVAQGDLTRDFHIQGHDEIARLGQKFNTMLLNFRQLIGETVTVANKLKGSSESLSRSSEETSASVQEATEQIDKLAYSLNDLGNIAQDTAQYSQRVAQAAEEGQQAVQQAINQMTVLHHMVEGLAADTGGLGYKIEDINKFVQLIGDIADQTNLLALNAAIEAARAGEHGQGFSVVAQEVRKLADRSNQAARDVKQIIKEISEQSENVICSMDAGLNEVKTGRALIERTGEKFNHIRDLVDSLVQQSQAVAAASAQANLSGSEIAAATQQQSAAVQQVAGEAHLLNQLSQDLLDQIGKFKSNASADNQPA</sequence>
<organism evidence="7 8">
    <name type="scientific">Desulfotomaculum nigrificans (strain DSM 14880 / VKM B-2319 / CO-1-SRB)</name>
    <name type="common">Desulfotomaculum carboxydivorans</name>
    <dbReference type="NCBI Taxonomy" id="868595"/>
    <lineage>
        <taxon>Bacteria</taxon>
        <taxon>Bacillati</taxon>
        <taxon>Bacillota</taxon>
        <taxon>Clostridia</taxon>
        <taxon>Eubacteriales</taxon>
        <taxon>Desulfotomaculaceae</taxon>
        <taxon>Desulfotomaculum</taxon>
    </lineage>
</organism>
<evidence type="ECO:0000313" key="7">
    <source>
        <dbReference type="EMBL" id="AEF94696.1"/>
    </source>
</evidence>
<gene>
    <name evidence="7" type="ordered locus">Desca_1852</name>
</gene>
<dbReference type="SMART" id="SM00304">
    <property type="entry name" value="HAMP"/>
    <property type="match status" value="1"/>
</dbReference>
<evidence type="ECO:0000259" key="5">
    <source>
        <dbReference type="PROSITE" id="PS50111"/>
    </source>
</evidence>
<evidence type="ECO:0000256" key="2">
    <source>
        <dbReference type="ARBA" id="ARBA00029447"/>
    </source>
</evidence>
<feature type="transmembrane region" description="Helical" evidence="4">
    <location>
        <begin position="291"/>
        <end position="309"/>
    </location>
</feature>
<dbReference type="Pfam" id="PF00015">
    <property type="entry name" value="MCPsignal"/>
    <property type="match status" value="1"/>
</dbReference>
<dbReference type="GO" id="GO:0007165">
    <property type="term" value="P:signal transduction"/>
    <property type="evidence" value="ECO:0007669"/>
    <property type="project" value="UniProtKB-KW"/>
</dbReference>
<evidence type="ECO:0000259" key="6">
    <source>
        <dbReference type="PROSITE" id="PS50885"/>
    </source>
</evidence>
<dbReference type="KEGG" id="dca:Desca_1852"/>
<dbReference type="CDD" id="cd11386">
    <property type="entry name" value="MCP_signal"/>
    <property type="match status" value="1"/>
</dbReference>
<dbReference type="PANTHER" id="PTHR32089">
    <property type="entry name" value="METHYL-ACCEPTING CHEMOTAXIS PROTEIN MCPB"/>
    <property type="match status" value="1"/>
</dbReference>
<dbReference type="EMBL" id="CP002736">
    <property type="protein sequence ID" value="AEF94696.1"/>
    <property type="molecule type" value="Genomic_DNA"/>
</dbReference>
<feature type="domain" description="Methyl-accepting transducer" evidence="5">
    <location>
        <begin position="360"/>
        <end position="610"/>
    </location>
</feature>
<evidence type="ECO:0000256" key="3">
    <source>
        <dbReference type="PROSITE-ProRule" id="PRU00284"/>
    </source>
</evidence>
<dbReference type="PROSITE" id="PS50111">
    <property type="entry name" value="CHEMOTAXIS_TRANSDUC_2"/>
    <property type="match status" value="1"/>
</dbReference>
<dbReference type="SUPFAM" id="SSF58104">
    <property type="entry name" value="Methyl-accepting chemotaxis protein (MCP) signaling domain"/>
    <property type="match status" value="1"/>
</dbReference>
<accession>F6B8D2</accession>
<comment type="similarity">
    <text evidence="2">Belongs to the methyl-accepting chemotaxis (MCP) protein family.</text>
</comment>
<dbReference type="CDD" id="cd06225">
    <property type="entry name" value="HAMP"/>
    <property type="match status" value="1"/>
</dbReference>
<dbReference type="HOGENOM" id="CLU_000445_107_19_9"/>
<dbReference type="AlphaFoldDB" id="F6B8D2"/>
<dbReference type="eggNOG" id="COG0840">
    <property type="taxonomic scope" value="Bacteria"/>
</dbReference>
<protein>
    <submittedName>
        <fullName evidence="7">Methyl-accepting chemotaxis sensory transducer</fullName>
    </submittedName>
</protein>
<reference evidence="7 8" key="1">
    <citation type="submission" date="2011-05" db="EMBL/GenBank/DDBJ databases">
        <title>Complete sequence of Desulfotomaculum carboxydivorans CO-1-SRB.</title>
        <authorList>
            <consortium name="US DOE Joint Genome Institute"/>
            <person name="Lucas S."/>
            <person name="Han J."/>
            <person name="Lapidus A."/>
            <person name="Cheng J.-F."/>
            <person name="Goodwin L."/>
            <person name="Pitluck S."/>
            <person name="Peters L."/>
            <person name="Mikhailova N."/>
            <person name="Lu M."/>
            <person name="Han C."/>
            <person name="Tapia R."/>
            <person name="Land M."/>
            <person name="Hauser L."/>
            <person name="Kyrpides N."/>
            <person name="Ivanova N."/>
            <person name="Pagani I."/>
            <person name="Stams A."/>
            <person name="Plugge C."/>
            <person name="Muyzer G."/>
            <person name="Kuever J."/>
            <person name="Parshina S."/>
            <person name="Ivanova A."/>
            <person name="Nazina T."/>
            <person name="Woyke T."/>
        </authorList>
    </citation>
    <scope>NUCLEOTIDE SEQUENCE [LARGE SCALE GENOMIC DNA]</scope>
    <source>
        <strain evidence="8">DSM 14880 / VKM B-2319 / CO-1-SRB</strain>
    </source>
</reference>
<evidence type="ECO:0000313" key="8">
    <source>
        <dbReference type="Proteomes" id="UP000009226"/>
    </source>
</evidence>
<dbReference type="InterPro" id="IPR029151">
    <property type="entry name" value="Sensor-like_sf"/>
</dbReference>
<dbReference type="Gene3D" id="3.30.450.20">
    <property type="entry name" value="PAS domain"/>
    <property type="match status" value="1"/>
</dbReference>
<dbReference type="InterPro" id="IPR029150">
    <property type="entry name" value="dCache_3"/>
</dbReference>
<feature type="transmembrane region" description="Helical" evidence="4">
    <location>
        <begin position="9"/>
        <end position="29"/>
    </location>
</feature>
<dbReference type="InterPro" id="IPR003660">
    <property type="entry name" value="HAMP_dom"/>
</dbReference>
<name>F6B8D2_DESCC</name>
<keyword evidence="8" id="KW-1185">Reference proteome</keyword>
<dbReference type="Proteomes" id="UP000009226">
    <property type="component" value="Chromosome"/>
</dbReference>
<dbReference type="Pfam" id="PF00672">
    <property type="entry name" value="HAMP"/>
    <property type="match status" value="1"/>
</dbReference>
<keyword evidence="4" id="KW-1133">Transmembrane helix</keyword>
<dbReference type="PROSITE" id="PS50885">
    <property type="entry name" value="HAMP"/>
    <property type="match status" value="1"/>
</dbReference>
<evidence type="ECO:0000256" key="4">
    <source>
        <dbReference type="SAM" id="Phobius"/>
    </source>
</evidence>
<feature type="domain" description="HAMP" evidence="6">
    <location>
        <begin position="310"/>
        <end position="362"/>
    </location>
</feature>
<dbReference type="SMART" id="SM00283">
    <property type="entry name" value="MA"/>
    <property type="match status" value="1"/>
</dbReference>